<keyword evidence="1" id="KW-0812">Transmembrane</keyword>
<gene>
    <name evidence="2" type="ORF">AVDCRST_MAG08-332</name>
</gene>
<keyword evidence="1" id="KW-0472">Membrane</keyword>
<organism evidence="2">
    <name type="scientific">uncultured Acetobacteraceae bacterium</name>
    <dbReference type="NCBI Taxonomy" id="169975"/>
    <lineage>
        <taxon>Bacteria</taxon>
        <taxon>Pseudomonadati</taxon>
        <taxon>Pseudomonadota</taxon>
        <taxon>Alphaproteobacteria</taxon>
        <taxon>Acetobacterales</taxon>
        <taxon>Acetobacteraceae</taxon>
        <taxon>environmental samples</taxon>
    </lineage>
</organism>
<feature type="transmembrane region" description="Helical" evidence="1">
    <location>
        <begin position="37"/>
        <end position="59"/>
    </location>
</feature>
<keyword evidence="1" id="KW-1133">Transmembrane helix</keyword>
<dbReference type="AlphaFoldDB" id="A0A6J4H4A6"/>
<proteinExistence type="predicted"/>
<evidence type="ECO:0000256" key="1">
    <source>
        <dbReference type="SAM" id="Phobius"/>
    </source>
</evidence>
<dbReference type="EMBL" id="CADCTG010000031">
    <property type="protein sequence ID" value="CAA9214638.1"/>
    <property type="molecule type" value="Genomic_DNA"/>
</dbReference>
<sequence>MAHFSSNAPALTGAGEAISPLPSRGAVAVQIAEFAVLFLRGSAAVVLLSPILLAGFLLAG</sequence>
<evidence type="ECO:0000313" key="2">
    <source>
        <dbReference type="EMBL" id="CAA9214638.1"/>
    </source>
</evidence>
<name>A0A6J4H4A6_9PROT</name>
<reference evidence="2" key="1">
    <citation type="submission" date="2020-02" db="EMBL/GenBank/DDBJ databases">
        <authorList>
            <person name="Meier V. D."/>
        </authorList>
    </citation>
    <scope>NUCLEOTIDE SEQUENCE</scope>
    <source>
        <strain evidence="2">AVDCRST_MAG08</strain>
    </source>
</reference>
<protein>
    <submittedName>
        <fullName evidence="2">Uncharacterized protein</fullName>
    </submittedName>
</protein>
<accession>A0A6J4H4A6</accession>